<dbReference type="Proteomes" id="UP000260758">
    <property type="component" value="Unassembled WGS sequence"/>
</dbReference>
<evidence type="ECO:0000256" key="1">
    <source>
        <dbReference type="SAM" id="SignalP"/>
    </source>
</evidence>
<dbReference type="InterPro" id="IPR025164">
    <property type="entry name" value="Toastrack_DUF4097"/>
</dbReference>
<accession>A0A3E4Y7Z7</accession>
<dbReference type="RefSeq" id="WP_117718963.1">
    <property type="nucleotide sequence ID" value="NZ_JAQDCR010000011.1"/>
</dbReference>
<evidence type="ECO:0000259" key="2">
    <source>
        <dbReference type="Pfam" id="PF13349"/>
    </source>
</evidence>
<dbReference type="AlphaFoldDB" id="A0A3E4Y7Z7"/>
<name>A0A3E4Y7Z7_9FIRM</name>
<sequence length="285" mass="29920">MRMKMILCMSLLAVSCLCGCSQNEKVSLSETYDSENISAINMQIDSWQLKIMASADDDVHVTLDGGAAKGAKAPSAEIQDSVLNIVQAESEDAVLSQFSLGKEGEVTVYVPDTLEGTVTIKNGSGDMEIDSLVASKLTLDNSSGYIEMNNVTADVVEIASSSGDVKLSDGKIDNFQIGTSSGYVTWKNTESEHISITAKSGEVNVSGLGEQTNAEVSTGSGDIGISYGTQPQNLSFKISSGSDDVSVRLDDASYTMETSACKQGKIGDGTYSLTVNSDSGTVVIH</sequence>
<organism evidence="3 4">
    <name type="scientific">Agathobacter rectalis</name>
    <dbReference type="NCBI Taxonomy" id="39491"/>
    <lineage>
        <taxon>Bacteria</taxon>
        <taxon>Bacillati</taxon>
        <taxon>Bacillota</taxon>
        <taxon>Clostridia</taxon>
        <taxon>Lachnospirales</taxon>
        <taxon>Lachnospiraceae</taxon>
        <taxon>Agathobacter</taxon>
    </lineage>
</organism>
<comment type="caution">
    <text evidence="3">The sequence shown here is derived from an EMBL/GenBank/DDBJ whole genome shotgun (WGS) entry which is preliminary data.</text>
</comment>
<feature type="signal peptide" evidence="1">
    <location>
        <begin position="1"/>
        <end position="19"/>
    </location>
</feature>
<reference evidence="3 4" key="1">
    <citation type="submission" date="2018-08" db="EMBL/GenBank/DDBJ databases">
        <title>A genome reference for cultivated species of the human gut microbiota.</title>
        <authorList>
            <person name="Zou Y."/>
            <person name="Xue W."/>
            <person name="Luo G."/>
        </authorList>
    </citation>
    <scope>NUCLEOTIDE SEQUENCE [LARGE SCALE GENOMIC DNA]</scope>
    <source>
        <strain evidence="3 4">OM07-13</strain>
    </source>
</reference>
<feature type="chain" id="PRO_5039391607" description="DUF4097 domain-containing protein" evidence="1">
    <location>
        <begin position="20"/>
        <end position="285"/>
    </location>
</feature>
<feature type="domain" description="DUF4097" evidence="2">
    <location>
        <begin position="37"/>
        <end position="284"/>
    </location>
</feature>
<dbReference type="PROSITE" id="PS51257">
    <property type="entry name" value="PROKAR_LIPOPROTEIN"/>
    <property type="match status" value="1"/>
</dbReference>
<dbReference type="EMBL" id="QSTP01000012">
    <property type="protein sequence ID" value="RGM69983.1"/>
    <property type="molecule type" value="Genomic_DNA"/>
</dbReference>
<keyword evidence="1" id="KW-0732">Signal</keyword>
<evidence type="ECO:0000313" key="3">
    <source>
        <dbReference type="EMBL" id="RGM69983.1"/>
    </source>
</evidence>
<gene>
    <name evidence="3" type="ORF">DXB99_11035</name>
</gene>
<dbReference type="Pfam" id="PF13349">
    <property type="entry name" value="DUF4097"/>
    <property type="match status" value="1"/>
</dbReference>
<proteinExistence type="predicted"/>
<protein>
    <recommendedName>
        <fullName evidence="2">DUF4097 domain-containing protein</fullName>
    </recommendedName>
</protein>
<evidence type="ECO:0000313" key="4">
    <source>
        <dbReference type="Proteomes" id="UP000260758"/>
    </source>
</evidence>